<feature type="transmembrane region" description="Helical" evidence="11">
    <location>
        <begin position="361"/>
        <end position="384"/>
    </location>
</feature>
<feature type="transmembrane region" description="Helical" evidence="11">
    <location>
        <begin position="225"/>
        <end position="244"/>
    </location>
</feature>
<evidence type="ECO:0000256" key="2">
    <source>
        <dbReference type="ARBA" id="ARBA00022448"/>
    </source>
</evidence>
<protein>
    <submittedName>
        <fullName evidence="12">Chloride channel protein</fullName>
    </submittedName>
</protein>
<proteinExistence type="predicted"/>
<reference evidence="13" key="1">
    <citation type="journal article" date="2019" name="Int. J. Syst. Evol. Microbiol.">
        <title>The Global Catalogue of Microorganisms (GCM) 10K type strain sequencing project: providing services to taxonomists for standard genome sequencing and annotation.</title>
        <authorList>
            <consortium name="The Broad Institute Genomics Platform"/>
            <consortium name="The Broad Institute Genome Sequencing Center for Infectious Disease"/>
            <person name="Wu L."/>
            <person name="Ma J."/>
        </authorList>
    </citation>
    <scope>NUCLEOTIDE SEQUENCE [LARGE SCALE GENOMIC DNA]</scope>
    <source>
        <strain evidence="13">CCUG 49018</strain>
    </source>
</reference>
<dbReference type="InterPro" id="IPR001807">
    <property type="entry name" value="ClC"/>
</dbReference>
<dbReference type="EMBL" id="JBHTMB010000270">
    <property type="protein sequence ID" value="MFD1237143.1"/>
    <property type="molecule type" value="Genomic_DNA"/>
</dbReference>
<feature type="transmembrane region" description="Helical" evidence="11">
    <location>
        <begin position="330"/>
        <end position="349"/>
    </location>
</feature>
<feature type="region of interest" description="Disordered" evidence="10">
    <location>
        <begin position="1"/>
        <end position="33"/>
    </location>
</feature>
<evidence type="ECO:0000256" key="6">
    <source>
        <dbReference type="ARBA" id="ARBA00023136"/>
    </source>
</evidence>
<keyword evidence="8" id="KW-0868">Chloride</keyword>
<comment type="caution">
    <text evidence="12">The sequence shown here is derived from an EMBL/GenBank/DDBJ whole genome shotgun (WGS) entry which is preliminary data.</text>
</comment>
<evidence type="ECO:0000256" key="5">
    <source>
        <dbReference type="ARBA" id="ARBA00023065"/>
    </source>
</evidence>
<dbReference type="PANTHER" id="PTHR43427:SF6">
    <property type="entry name" value="CHLORIDE CHANNEL PROTEIN CLC-E"/>
    <property type="match status" value="1"/>
</dbReference>
<feature type="transmembrane region" description="Helical" evidence="11">
    <location>
        <begin position="98"/>
        <end position="115"/>
    </location>
</feature>
<feature type="transmembrane region" description="Helical" evidence="11">
    <location>
        <begin position="390"/>
        <end position="417"/>
    </location>
</feature>
<feature type="transmembrane region" description="Helical" evidence="11">
    <location>
        <begin position="296"/>
        <end position="318"/>
    </location>
</feature>
<evidence type="ECO:0000256" key="1">
    <source>
        <dbReference type="ARBA" id="ARBA00004141"/>
    </source>
</evidence>
<evidence type="ECO:0000256" key="11">
    <source>
        <dbReference type="SAM" id="Phobius"/>
    </source>
</evidence>
<keyword evidence="2" id="KW-0813">Transport</keyword>
<gene>
    <name evidence="12" type="ORF">ACFQ34_27975</name>
</gene>
<evidence type="ECO:0000256" key="10">
    <source>
        <dbReference type="SAM" id="MobiDB-lite"/>
    </source>
</evidence>
<feature type="transmembrane region" description="Helical" evidence="11">
    <location>
        <begin position="44"/>
        <end position="67"/>
    </location>
</feature>
<dbReference type="InterPro" id="IPR050368">
    <property type="entry name" value="ClC-type_chloride_channel"/>
</dbReference>
<evidence type="ECO:0000313" key="13">
    <source>
        <dbReference type="Proteomes" id="UP001597182"/>
    </source>
</evidence>
<name>A0ABW3VRS7_9PSEU</name>
<keyword evidence="6 11" id="KW-0472">Membrane</keyword>
<dbReference type="RefSeq" id="WP_013674192.1">
    <property type="nucleotide sequence ID" value="NZ_BAABKS010000031.1"/>
</dbReference>
<dbReference type="InterPro" id="IPR014743">
    <property type="entry name" value="Cl-channel_core"/>
</dbReference>
<feature type="compositionally biased region" description="Basic and acidic residues" evidence="10">
    <location>
        <begin position="1"/>
        <end position="14"/>
    </location>
</feature>
<dbReference type="Gene3D" id="1.10.3080.10">
    <property type="entry name" value="Clc chloride channel"/>
    <property type="match status" value="1"/>
</dbReference>
<keyword evidence="5" id="KW-0406">Ion transport</keyword>
<feature type="transmembrane region" description="Helical" evidence="11">
    <location>
        <begin position="424"/>
        <end position="444"/>
    </location>
</feature>
<dbReference type="PANTHER" id="PTHR43427">
    <property type="entry name" value="CHLORIDE CHANNEL PROTEIN CLC-E"/>
    <property type="match status" value="1"/>
</dbReference>
<evidence type="ECO:0000256" key="8">
    <source>
        <dbReference type="ARBA" id="ARBA00023214"/>
    </source>
</evidence>
<accession>A0ABW3VRS7</accession>
<sequence>MSERPSERRREPKPLLRTRIGSGRGAMEQPNATGDEDVRLTARFWVAVVLTGIGAGLAGIVLMTVLYTVQGLAYGPAAASPTVDIDAVVAATSWQRRVIPLLVGGVIAGVGWYLLRKWTAGQRSEVDDAIWAGDGKLSVPRSTGTSLLSEIVVGLGASLGREAAPKLMGGVFGSVVSGWTGLDVGQRRLLVACGAGAGVAAVYNVPLAGALFTAEVLCGTVRLPVILPALATSAIATLVGWIHLPTEATYPGIPDYSFALPEVGFALLAGPLVGLTAVGFVRLIAWVSHRRPPGRWALVAPLGAFAVLAALGLVWPQLYGNGQAIVRDAFLGIGTIGLFAVLGVLKPLVTTLCLGSGAAGGLLTPTLATGAALGACLGGLWALLWPGAPVGAYAMLGAAAMLGAGMQAPLAALALVLELTNSGFAIMVPAAIITFLATAVARWVDGYSIYSARLSEVPEPR</sequence>
<dbReference type="PRINTS" id="PR00762">
    <property type="entry name" value="CLCHANNEL"/>
</dbReference>
<comment type="subcellular location">
    <subcellularLocation>
        <location evidence="1">Membrane</location>
        <topology evidence="1">Multi-pass membrane protein</topology>
    </subcellularLocation>
</comment>
<feature type="transmembrane region" description="Helical" evidence="11">
    <location>
        <begin position="264"/>
        <end position="284"/>
    </location>
</feature>
<keyword evidence="7" id="KW-0869">Chloride channel</keyword>
<keyword evidence="4 11" id="KW-1133">Transmembrane helix</keyword>
<dbReference type="Pfam" id="PF00654">
    <property type="entry name" value="Voltage_CLC"/>
    <property type="match status" value="1"/>
</dbReference>
<evidence type="ECO:0000256" key="3">
    <source>
        <dbReference type="ARBA" id="ARBA00022692"/>
    </source>
</evidence>
<evidence type="ECO:0000256" key="9">
    <source>
        <dbReference type="ARBA" id="ARBA00023303"/>
    </source>
</evidence>
<dbReference type="Proteomes" id="UP001597182">
    <property type="component" value="Unassembled WGS sequence"/>
</dbReference>
<evidence type="ECO:0000256" key="7">
    <source>
        <dbReference type="ARBA" id="ARBA00023173"/>
    </source>
</evidence>
<organism evidence="12 13">
    <name type="scientific">Pseudonocardia benzenivorans</name>
    <dbReference type="NCBI Taxonomy" id="228005"/>
    <lineage>
        <taxon>Bacteria</taxon>
        <taxon>Bacillati</taxon>
        <taxon>Actinomycetota</taxon>
        <taxon>Actinomycetes</taxon>
        <taxon>Pseudonocardiales</taxon>
        <taxon>Pseudonocardiaceae</taxon>
        <taxon>Pseudonocardia</taxon>
    </lineage>
</organism>
<keyword evidence="13" id="KW-1185">Reference proteome</keyword>
<keyword evidence="3 11" id="KW-0812">Transmembrane</keyword>
<evidence type="ECO:0000256" key="4">
    <source>
        <dbReference type="ARBA" id="ARBA00022989"/>
    </source>
</evidence>
<dbReference type="SUPFAM" id="SSF81340">
    <property type="entry name" value="Clc chloride channel"/>
    <property type="match status" value="1"/>
</dbReference>
<keyword evidence="9" id="KW-0407">Ion channel</keyword>
<evidence type="ECO:0000313" key="12">
    <source>
        <dbReference type="EMBL" id="MFD1237143.1"/>
    </source>
</evidence>